<dbReference type="PRINTS" id="PR00081">
    <property type="entry name" value="GDHRDH"/>
</dbReference>
<evidence type="ECO:0000256" key="1">
    <source>
        <dbReference type="ARBA" id="ARBA00006484"/>
    </source>
</evidence>
<dbReference type="CDD" id="cd05233">
    <property type="entry name" value="SDR_c"/>
    <property type="match status" value="1"/>
</dbReference>
<proteinExistence type="inferred from homology"/>
<protein>
    <submittedName>
        <fullName evidence="4">Short-chain dehydrogenase</fullName>
    </submittedName>
</protein>
<evidence type="ECO:0000313" key="4">
    <source>
        <dbReference type="EMBL" id="ONH28003.1"/>
    </source>
</evidence>
<organism evidence="4 5">
    <name type="scientific">Pseudofrankia asymbiotica</name>
    <dbReference type="NCBI Taxonomy" id="1834516"/>
    <lineage>
        <taxon>Bacteria</taxon>
        <taxon>Bacillati</taxon>
        <taxon>Actinomycetota</taxon>
        <taxon>Actinomycetes</taxon>
        <taxon>Frankiales</taxon>
        <taxon>Frankiaceae</taxon>
        <taxon>Pseudofrankia</taxon>
    </lineage>
</organism>
<evidence type="ECO:0000256" key="3">
    <source>
        <dbReference type="RuleBase" id="RU000363"/>
    </source>
</evidence>
<evidence type="ECO:0000256" key="2">
    <source>
        <dbReference type="ARBA" id="ARBA00023002"/>
    </source>
</evidence>
<dbReference type="InterPro" id="IPR020904">
    <property type="entry name" value="Sc_DH/Rdtase_CS"/>
</dbReference>
<dbReference type="FunFam" id="3.40.50.720:FF:000084">
    <property type="entry name" value="Short-chain dehydrogenase reductase"/>
    <property type="match status" value="1"/>
</dbReference>
<keyword evidence="5" id="KW-1185">Reference proteome</keyword>
<dbReference type="Pfam" id="PF00106">
    <property type="entry name" value="adh_short"/>
    <property type="match status" value="1"/>
</dbReference>
<dbReference type="RefSeq" id="WP_076818813.1">
    <property type="nucleotide sequence ID" value="NZ_MOMC01000043.1"/>
</dbReference>
<dbReference type="PROSITE" id="PS00061">
    <property type="entry name" value="ADH_SHORT"/>
    <property type="match status" value="1"/>
</dbReference>
<name>A0A1V2I9M8_9ACTN</name>
<comment type="caution">
    <text evidence="4">The sequence shown here is derived from an EMBL/GenBank/DDBJ whole genome shotgun (WGS) entry which is preliminary data.</text>
</comment>
<dbReference type="STRING" id="1834516.BL253_20580"/>
<dbReference type="GO" id="GO:0016491">
    <property type="term" value="F:oxidoreductase activity"/>
    <property type="evidence" value="ECO:0007669"/>
    <property type="project" value="UniProtKB-KW"/>
</dbReference>
<sequence length="285" mass="29185">MKLEAGQVAVVTGAASGIGLAMAVAFARRGLHVVLTDVRADALDAARETLPRGDAGVLTRAADVRRAEEVDALASATLAEFGRVDVICNNAGVVGPPAPMWEQSLDVWRWVVDVSLFGVIHGVRAFVPHLVRQGHGHVLNTASVGGLAPLPTLAPYNAAKHGVIGLSETLRAELDAAGVAVGVTVVCPGLVATGIRDNSVASRPGGVGRWAVGGRELDDATRDAPVVRPGTVLAAADVARLALEGIEQDRLHVLTHPDSGAVVQARLRAVAEAVTAVTSPPTDAG</sequence>
<dbReference type="Gene3D" id="3.40.50.720">
    <property type="entry name" value="NAD(P)-binding Rossmann-like Domain"/>
    <property type="match status" value="1"/>
</dbReference>
<dbReference type="EMBL" id="MOMC01000043">
    <property type="protein sequence ID" value="ONH28003.1"/>
    <property type="molecule type" value="Genomic_DNA"/>
</dbReference>
<dbReference type="OrthoDB" id="4690547at2"/>
<evidence type="ECO:0000313" key="5">
    <source>
        <dbReference type="Proteomes" id="UP000188929"/>
    </source>
</evidence>
<dbReference type="InterPro" id="IPR036291">
    <property type="entry name" value="NAD(P)-bd_dom_sf"/>
</dbReference>
<dbReference type="PANTHER" id="PTHR43391:SF26">
    <property type="entry name" value="BLL7251 PROTEIN"/>
    <property type="match status" value="1"/>
</dbReference>
<dbReference type="AlphaFoldDB" id="A0A1V2I9M8"/>
<accession>A0A1V2I9M8</accession>
<dbReference type="Proteomes" id="UP000188929">
    <property type="component" value="Unassembled WGS sequence"/>
</dbReference>
<keyword evidence="2" id="KW-0560">Oxidoreductase</keyword>
<dbReference type="SUPFAM" id="SSF51735">
    <property type="entry name" value="NAD(P)-binding Rossmann-fold domains"/>
    <property type="match status" value="1"/>
</dbReference>
<comment type="similarity">
    <text evidence="1 3">Belongs to the short-chain dehydrogenases/reductases (SDR) family.</text>
</comment>
<gene>
    <name evidence="4" type="ORF">BL253_20580</name>
</gene>
<dbReference type="PRINTS" id="PR00080">
    <property type="entry name" value="SDRFAMILY"/>
</dbReference>
<dbReference type="PANTHER" id="PTHR43391">
    <property type="entry name" value="RETINOL DEHYDROGENASE-RELATED"/>
    <property type="match status" value="1"/>
</dbReference>
<reference evidence="5" key="1">
    <citation type="submission" date="2016-10" db="EMBL/GenBank/DDBJ databases">
        <title>Frankia sp. NRRL B-16386 Genome sequencing.</title>
        <authorList>
            <person name="Ghodhbane-Gtari F."/>
            <person name="Swanson E."/>
            <person name="Gueddou A."/>
            <person name="Hezbri K."/>
            <person name="Ktari K."/>
            <person name="Nouioui I."/>
            <person name="Morris K."/>
            <person name="Simpson S."/>
            <person name="Abebe-Akele F."/>
            <person name="Thomas K."/>
            <person name="Gtari M."/>
            <person name="Tisa L.S."/>
        </authorList>
    </citation>
    <scope>NUCLEOTIDE SEQUENCE [LARGE SCALE GENOMIC DNA]</scope>
    <source>
        <strain evidence="5">NRRL B-16386</strain>
    </source>
</reference>
<dbReference type="InterPro" id="IPR002347">
    <property type="entry name" value="SDR_fam"/>
</dbReference>